<reference evidence="1 2" key="1">
    <citation type="submission" date="2021-03" db="EMBL/GenBank/DDBJ databases">
        <title>Fibrella sp. HMF5405 genome sequencing and assembly.</title>
        <authorList>
            <person name="Kang H."/>
            <person name="Kim H."/>
            <person name="Bae S."/>
            <person name="Joh K."/>
        </authorList>
    </citation>
    <scope>NUCLEOTIDE SEQUENCE [LARGE SCALE GENOMIC DNA]</scope>
    <source>
        <strain evidence="1 2">HMF5405</strain>
    </source>
</reference>
<gene>
    <name evidence="1" type="ORF">J2I46_24705</name>
</gene>
<keyword evidence="2" id="KW-1185">Reference proteome</keyword>
<sequence length="56" mass="6265">MQWRGVSQFGGLYMDAGGGWESQQVRLNLTWNLGSRTVKAARHWQMGGADEAGRVR</sequence>
<name>A0ABS3JP86_9BACT</name>
<dbReference type="RefSeq" id="WP_207331764.1">
    <property type="nucleotide sequence ID" value="NZ_JAFMYW010000009.1"/>
</dbReference>
<comment type="caution">
    <text evidence="1">The sequence shown here is derived from an EMBL/GenBank/DDBJ whole genome shotgun (WGS) entry which is preliminary data.</text>
</comment>
<accession>A0ABS3JP86</accession>
<proteinExistence type="predicted"/>
<evidence type="ECO:0000313" key="1">
    <source>
        <dbReference type="EMBL" id="MBO0951807.1"/>
    </source>
</evidence>
<evidence type="ECO:0000313" key="2">
    <source>
        <dbReference type="Proteomes" id="UP000664628"/>
    </source>
</evidence>
<protein>
    <submittedName>
        <fullName evidence="1">Uncharacterized protein</fullName>
    </submittedName>
</protein>
<organism evidence="1 2">
    <name type="scientific">Fibrella forsythiae</name>
    <dbReference type="NCBI Taxonomy" id="2817061"/>
    <lineage>
        <taxon>Bacteria</taxon>
        <taxon>Pseudomonadati</taxon>
        <taxon>Bacteroidota</taxon>
        <taxon>Cytophagia</taxon>
        <taxon>Cytophagales</taxon>
        <taxon>Spirosomataceae</taxon>
        <taxon>Fibrella</taxon>
    </lineage>
</organism>
<dbReference type="EMBL" id="JAFMYW010000009">
    <property type="protein sequence ID" value="MBO0951807.1"/>
    <property type="molecule type" value="Genomic_DNA"/>
</dbReference>
<dbReference type="Proteomes" id="UP000664628">
    <property type="component" value="Unassembled WGS sequence"/>
</dbReference>